<dbReference type="Gene3D" id="3.30.930.10">
    <property type="entry name" value="Bira Bifunctional Protein, Domain 2"/>
    <property type="match status" value="1"/>
</dbReference>
<dbReference type="PANTHER" id="PTHR43679">
    <property type="entry name" value="OCTANOYLTRANSFERASE LIPM-RELATED"/>
    <property type="match status" value="1"/>
</dbReference>
<comment type="caution">
    <text evidence="2">The sequence shown here is derived from an EMBL/GenBank/DDBJ whole genome shotgun (WGS) entry which is preliminary data.</text>
</comment>
<dbReference type="PROSITE" id="PS51733">
    <property type="entry name" value="BPL_LPL_CATALYTIC"/>
    <property type="match status" value="1"/>
</dbReference>
<dbReference type="InterPro" id="IPR004143">
    <property type="entry name" value="BPL_LPL_catalytic"/>
</dbReference>
<evidence type="ECO:0000259" key="1">
    <source>
        <dbReference type="PROSITE" id="PS51733"/>
    </source>
</evidence>
<dbReference type="InterPro" id="IPR050664">
    <property type="entry name" value="Octanoyltrans_LipM/LipL"/>
</dbReference>
<dbReference type="InterPro" id="IPR045864">
    <property type="entry name" value="aa-tRNA-synth_II/BPL/LPL"/>
</dbReference>
<accession>A0ABV8K5Z7</accession>
<dbReference type="Pfam" id="PF21948">
    <property type="entry name" value="LplA-B_cat"/>
    <property type="match status" value="1"/>
</dbReference>
<evidence type="ECO:0000313" key="3">
    <source>
        <dbReference type="Proteomes" id="UP001595715"/>
    </source>
</evidence>
<reference evidence="3" key="1">
    <citation type="journal article" date="2019" name="Int. J. Syst. Evol. Microbiol.">
        <title>The Global Catalogue of Microorganisms (GCM) 10K type strain sequencing project: providing services to taxonomists for standard genome sequencing and annotation.</title>
        <authorList>
            <consortium name="The Broad Institute Genomics Platform"/>
            <consortium name="The Broad Institute Genome Sequencing Center for Infectious Disease"/>
            <person name="Wu L."/>
            <person name="Ma J."/>
        </authorList>
    </citation>
    <scope>NUCLEOTIDE SEQUENCE [LARGE SCALE GENOMIC DNA]</scope>
    <source>
        <strain evidence="3">IBRC-M 10987</strain>
    </source>
</reference>
<dbReference type="RefSeq" id="WP_377720074.1">
    <property type="nucleotide sequence ID" value="NZ_JBHSAM010000028.1"/>
</dbReference>
<dbReference type="EMBL" id="JBHSAM010000028">
    <property type="protein sequence ID" value="MFC4101458.1"/>
    <property type="molecule type" value="Genomic_DNA"/>
</dbReference>
<organism evidence="2 3">
    <name type="scientific">Paenibacillus xanthanilyticus</name>
    <dbReference type="NCBI Taxonomy" id="1783531"/>
    <lineage>
        <taxon>Bacteria</taxon>
        <taxon>Bacillati</taxon>
        <taxon>Bacillota</taxon>
        <taxon>Bacilli</taxon>
        <taxon>Bacillales</taxon>
        <taxon>Paenibacillaceae</taxon>
        <taxon>Paenibacillus</taxon>
    </lineage>
</organism>
<feature type="domain" description="BPL/LPL catalytic" evidence="1">
    <location>
        <begin position="51"/>
        <end position="257"/>
    </location>
</feature>
<dbReference type="Proteomes" id="UP001595715">
    <property type="component" value="Unassembled WGS sequence"/>
</dbReference>
<dbReference type="SUPFAM" id="SSF55681">
    <property type="entry name" value="Class II aaRS and biotin synthetases"/>
    <property type="match status" value="1"/>
</dbReference>
<protein>
    <submittedName>
        <fullName evidence="2">Biotin/lipoate A/B protein ligase family protein</fullName>
    </submittedName>
</protein>
<keyword evidence="3" id="KW-1185">Reference proteome</keyword>
<sequence length="281" mass="30513">MNSQQAWNEIIASSETGPAFLIWDRSADPLAGDVLLPFAYEEWLGREIGQGSLKPGVHIWRHRRGAVLGTRDRRLPHAEEAIRELETEGWSVGVRNSGGSFVPLDEGVVNVTLLLPNPSGKMEHRADFLRMVRLLSTTLSAWGLRAEAGEITGAYCPGEYDVAVGGRKFCGIAQRRQVRAVNVQAFVVAGGSGLKLAGVAERFYAIASGGLEALDYPRIVPTSMASLDECAQDTAIDSDVFVQELKQVLFAIGGEEALLPVPPAGEVERLAANLRERYDSR</sequence>
<keyword evidence="2" id="KW-0436">Ligase</keyword>
<evidence type="ECO:0000313" key="2">
    <source>
        <dbReference type="EMBL" id="MFC4101458.1"/>
    </source>
</evidence>
<proteinExistence type="predicted"/>
<dbReference type="GO" id="GO:0016874">
    <property type="term" value="F:ligase activity"/>
    <property type="evidence" value="ECO:0007669"/>
    <property type="project" value="UniProtKB-KW"/>
</dbReference>
<name>A0ABV8K5Z7_9BACL</name>
<dbReference type="PANTHER" id="PTHR43679:SF2">
    <property type="entry name" value="OCTANOYL-[GCVH]:PROTEIN N-OCTANOYLTRANSFERASE"/>
    <property type="match status" value="1"/>
</dbReference>
<gene>
    <name evidence="2" type="ORF">ACFOZ8_17585</name>
</gene>